<dbReference type="RefSeq" id="WP_166032435.1">
    <property type="nucleotide sequence ID" value="NZ_CP048877.1"/>
</dbReference>
<protein>
    <submittedName>
        <fullName evidence="2">MerR family transcriptional regulator</fullName>
    </submittedName>
</protein>
<evidence type="ECO:0000256" key="1">
    <source>
        <dbReference type="ARBA" id="ARBA00023125"/>
    </source>
</evidence>
<dbReference type="InterPro" id="IPR009061">
    <property type="entry name" value="DNA-bd_dom_put_sf"/>
</dbReference>
<evidence type="ECO:0000313" key="3">
    <source>
        <dbReference type="Proteomes" id="UP000502179"/>
    </source>
</evidence>
<dbReference type="Pfam" id="PF13411">
    <property type="entry name" value="MerR_1"/>
    <property type="match status" value="1"/>
</dbReference>
<dbReference type="KEGG" id="tav:G4V39_08010"/>
<sequence>MTEDKLTLPIYPIGVAAQLLGVHPRTLRLYEKEGLIKPHYRGSRRFFSQSDLQWISCLRTLIHEKGISIPGLKMLIQLTPCWTLMNCPPDRRQRCQAYENYLPETCQRCRQDSSTVVCDTCDTILEATGGS</sequence>
<evidence type="ECO:0000313" key="2">
    <source>
        <dbReference type="EMBL" id="QIJ72217.1"/>
    </source>
</evidence>
<organism evidence="2 3">
    <name type="scientific">Thermosulfuriphilus ammonigenes</name>
    <dbReference type="NCBI Taxonomy" id="1936021"/>
    <lineage>
        <taxon>Bacteria</taxon>
        <taxon>Pseudomonadati</taxon>
        <taxon>Thermodesulfobacteriota</taxon>
        <taxon>Thermodesulfobacteria</taxon>
        <taxon>Thermodesulfobacteriales</taxon>
        <taxon>Thermodesulfobacteriaceae</taxon>
        <taxon>Thermosulfuriphilus</taxon>
    </lineage>
</organism>
<dbReference type="AlphaFoldDB" id="A0A6G7PXA4"/>
<dbReference type="PROSITE" id="PS50937">
    <property type="entry name" value="HTH_MERR_2"/>
    <property type="match status" value="1"/>
</dbReference>
<dbReference type="InterPro" id="IPR047057">
    <property type="entry name" value="MerR_fam"/>
</dbReference>
<dbReference type="PROSITE" id="PS00552">
    <property type="entry name" value="HTH_MERR_1"/>
    <property type="match status" value="1"/>
</dbReference>
<dbReference type="SMART" id="SM00422">
    <property type="entry name" value="HTH_MERR"/>
    <property type="match status" value="1"/>
</dbReference>
<dbReference type="PANTHER" id="PTHR30204:SF58">
    <property type="entry name" value="HTH-TYPE TRANSCRIPTIONAL REGULATOR YFMP"/>
    <property type="match status" value="1"/>
</dbReference>
<dbReference type="EMBL" id="CP048877">
    <property type="protein sequence ID" value="QIJ72217.1"/>
    <property type="molecule type" value="Genomic_DNA"/>
</dbReference>
<proteinExistence type="predicted"/>
<dbReference type="Proteomes" id="UP000502179">
    <property type="component" value="Chromosome"/>
</dbReference>
<dbReference type="SUPFAM" id="SSF46955">
    <property type="entry name" value="Putative DNA-binding domain"/>
    <property type="match status" value="1"/>
</dbReference>
<reference evidence="2 3" key="1">
    <citation type="submission" date="2020-02" db="EMBL/GenBank/DDBJ databases">
        <title>Genome analysis of Thermosulfuriphilus ammonigenes ST65T, an anaerobic thermophilic chemolithoautotrophic bacterium isolated from a deep-sea hydrothermal vent.</title>
        <authorList>
            <person name="Slobodkina G."/>
            <person name="Allioux M."/>
            <person name="Merkel A."/>
            <person name="Alain K."/>
            <person name="Jebbar M."/>
            <person name="Slobodkin A."/>
        </authorList>
    </citation>
    <scope>NUCLEOTIDE SEQUENCE [LARGE SCALE GENOMIC DNA]</scope>
    <source>
        <strain evidence="2 3">ST65</strain>
    </source>
</reference>
<gene>
    <name evidence="2" type="ORF">G4V39_08010</name>
</gene>
<dbReference type="GO" id="GO:0003677">
    <property type="term" value="F:DNA binding"/>
    <property type="evidence" value="ECO:0007669"/>
    <property type="project" value="UniProtKB-KW"/>
</dbReference>
<keyword evidence="1" id="KW-0238">DNA-binding</keyword>
<name>A0A6G7PXA4_9BACT</name>
<keyword evidence="3" id="KW-1185">Reference proteome</keyword>
<dbReference type="Gene3D" id="1.10.1660.10">
    <property type="match status" value="1"/>
</dbReference>
<dbReference type="PANTHER" id="PTHR30204">
    <property type="entry name" value="REDOX-CYCLING DRUG-SENSING TRANSCRIPTIONAL ACTIVATOR SOXR"/>
    <property type="match status" value="1"/>
</dbReference>
<dbReference type="GO" id="GO:0003700">
    <property type="term" value="F:DNA-binding transcription factor activity"/>
    <property type="evidence" value="ECO:0007669"/>
    <property type="project" value="InterPro"/>
</dbReference>
<dbReference type="InterPro" id="IPR000551">
    <property type="entry name" value="MerR-type_HTH_dom"/>
</dbReference>
<accession>A0A6G7PXA4</accession>